<evidence type="ECO:0000313" key="3">
    <source>
        <dbReference type="EMBL" id="TQV88977.1"/>
    </source>
</evidence>
<evidence type="ECO:0000313" key="4">
    <source>
        <dbReference type="Proteomes" id="UP000315439"/>
    </source>
</evidence>
<sequence length="218" mass="24864">MLTINRLSATFIEQVGNRILNLDAEAHQKLKEFENKVIHIEITDLQLDYYFIFPNGTLVVQDSKNEFATAQAEESEESIARKTSASISGKLRAFLAAASAEHSGDSVFTGDLHFSGEINTAKKFQDFVQSLEIDWQEPLSQLLGDEITHFVSRGVNHAQQLFKNFVTQTRQDVPEYLQEEVRVTPTQTELDIFFETVDLVRSQTDRLQARLQRLQIND</sequence>
<evidence type="ECO:0000259" key="2">
    <source>
        <dbReference type="Pfam" id="PF02036"/>
    </source>
</evidence>
<dbReference type="HAMAP" id="MF_02215">
    <property type="entry name" value="UbiJ"/>
    <property type="match status" value="1"/>
</dbReference>
<comment type="function">
    <text evidence="1">Required for ubiquinone (coenzyme Q) biosynthesis. Binds hydrophobic ubiquinone biosynthetic intermediates via its SCP2 domain and is essential for the stability of the Ubi complex. May constitute a docking platform where Ubi enzymes assemble and access their SCP2-bound polyprenyl substrates.</text>
</comment>
<dbReference type="PANTHER" id="PTHR38693">
    <property type="entry name" value="UBIQUINONE BIOSYNTHESIS PROTEIN UBIJ"/>
    <property type="match status" value="1"/>
</dbReference>
<comment type="similarity">
    <text evidence="1">Belongs to the UbiJ family.</text>
</comment>
<dbReference type="InterPro" id="IPR038989">
    <property type="entry name" value="UbiJ"/>
</dbReference>
<dbReference type="GO" id="GO:0006744">
    <property type="term" value="P:ubiquinone biosynthetic process"/>
    <property type="evidence" value="ECO:0007669"/>
    <property type="project" value="UniProtKB-UniRule"/>
</dbReference>
<keyword evidence="1" id="KW-0963">Cytoplasm</keyword>
<protein>
    <recommendedName>
        <fullName evidence="1">Ubiquinone biosynthesis accessory factor UbiJ</fullName>
    </recommendedName>
</protein>
<dbReference type="GO" id="GO:0005737">
    <property type="term" value="C:cytoplasm"/>
    <property type="evidence" value="ECO:0007669"/>
    <property type="project" value="UniProtKB-SubCell"/>
</dbReference>
<keyword evidence="1" id="KW-0831">Ubiquinone biosynthesis</keyword>
<dbReference type="AlphaFoldDB" id="A0A545UHM4"/>
<comment type="caution">
    <text evidence="3">The sequence shown here is derived from an EMBL/GenBank/DDBJ whole genome shotgun (WGS) entry which is preliminary data.</text>
</comment>
<dbReference type="Pfam" id="PF02036">
    <property type="entry name" value="SCP2"/>
    <property type="match status" value="1"/>
</dbReference>
<dbReference type="OrthoDB" id="9796077at2"/>
<comment type="pathway">
    <text evidence="1">Cofactor biosynthesis; ubiquinone biosynthesis.</text>
</comment>
<evidence type="ECO:0000256" key="1">
    <source>
        <dbReference type="HAMAP-Rule" id="MF_02215"/>
    </source>
</evidence>
<feature type="domain" description="SCP2" evidence="2">
    <location>
        <begin position="17"/>
        <end position="127"/>
    </location>
</feature>
<dbReference type="RefSeq" id="WP_142892462.1">
    <property type="nucleotide sequence ID" value="NZ_ML660161.1"/>
</dbReference>
<dbReference type="InterPro" id="IPR003033">
    <property type="entry name" value="SCP2_sterol-bd_dom"/>
</dbReference>
<dbReference type="UniPathway" id="UPA00232"/>
<dbReference type="PANTHER" id="PTHR38693:SF1">
    <property type="entry name" value="UBIQUINONE BIOSYNTHESIS ACCESSORY FACTOR UBIJ"/>
    <property type="match status" value="1"/>
</dbReference>
<organism evidence="3 4">
    <name type="scientific">Aliikangiella coralliicola</name>
    <dbReference type="NCBI Taxonomy" id="2592383"/>
    <lineage>
        <taxon>Bacteria</taxon>
        <taxon>Pseudomonadati</taxon>
        <taxon>Pseudomonadota</taxon>
        <taxon>Gammaproteobacteria</taxon>
        <taxon>Oceanospirillales</taxon>
        <taxon>Pleioneaceae</taxon>
        <taxon>Aliikangiella</taxon>
    </lineage>
</organism>
<dbReference type="EMBL" id="VIKS01000003">
    <property type="protein sequence ID" value="TQV88977.1"/>
    <property type="molecule type" value="Genomic_DNA"/>
</dbReference>
<reference evidence="3 4" key="1">
    <citation type="submission" date="2019-07" db="EMBL/GenBank/DDBJ databases">
        <title>Draft genome for Aliikangiella sp. M105.</title>
        <authorList>
            <person name="Wang G."/>
        </authorList>
    </citation>
    <scope>NUCLEOTIDE SEQUENCE [LARGE SCALE GENOMIC DNA]</scope>
    <source>
        <strain evidence="3 4">M105</strain>
    </source>
</reference>
<accession>A0A545UHM4</accession>
<name>A0A545UHM4_9GAMM</name>
<comment type="subcellular location">
    <subcellularLocation>
        <location evidence="1">Cytoplasm</location>
    </subcellularLocation>
</comment>
<keyword evidence="4" id="KW-1185">Reference proteome</keyword>
<proteinExistence type="inferred from homology"/>
<dbReference type="Proteomes" id="UP000315439">
    <property type="component" value="Unassembled WGS sequence"/>
</dbReference>
<gene>
    <name evidence="1" type="primary">ubiJ</name>
    <name evidence="3" type="ORF">FLL46_05450</name>
</gene>